<feature type="region of interest" description="Disordered" evidence="1">
    <location>
        <begin position="188"/>
        <end position="313"/>
    </location>
</feature>
<protein>
    <submittedName>
        <fullName evidence="3">Uncharacterized protein</fullName>
    </submittedName>
</protein>
<keyword evidence="2" id="KW-1133">Transmembrane helix</keyword>
<keyword evidence="2" id="KW-0472">Membrane</keyword>
<reference evidence="3 4" key="1">
    <citation type="submission" date="2014-06" db="EMBL/GenBank/DDBJ databases">
        <title>Evolutionary Origins and Diversification of the Mycorrhizal Mutualists.</title>
        <authorList>
            <consortium name="DOE Joint Genome Institute"/>
            <consortium name="Mycorrhizal Genomics Consortium"/>
            <person name="Kohler A."/>
            <person name="Kuo A."/>
            <person name="Nagy L.G."/>
            <person name="Floudas D."/>
            <person name="Copeland A."/>
            <person name="Barry K.W."/>
            <person name="Cichocki N."/>
            <person name="Veneault-Fourrey C."/>
            <person name="LaButti K."/>
            <person name="Lindquist E.A."/>
            <person name="Lipzen A."/>
            <person name="Lundell T."/>
            <person name="Morin E."/>
            <person name="Murat C."/>
            <person name="Riley R."/>
            <person name="Ohm R."/>
            <person name="Sun H."/>
            <person name="Tunlid A."/>
            <person name="Henrissat B."/>
            <person name="Grigoriev I.V."/>
            <person name="Hibbett D.S."/>
            <person name="Martin F."/>
        </authorList>
    </citation>
    <scope>NUCLEOTIDE SEQUENCE [LARGE SCALE GENOMIC DNA]</scope>
    <source>
        <strain evidence="3 4">SS14</strain>
    </source>
</reference>
<dbReference type="HOGENOM" id="CLU_888947_0_0_1"/>
<gene>
    <name evidence="3" type="ORF">M422DRAFT_72275</name>
</gene>
<dbReference type="AlphaFoldDB" id="A0A0C9TT13"/>
<evidence type="ECO:0000256" key="1">
    <source>
        <dbReference type="SAM" id="MobiDB-lite"/>
    </source>
</evidence>
<feature type="compositionally biased region" description="Polar residues" evidence="1">
    <location>
        <begin position="260"/>
        <end position="275"/>
    </location>
</feature>
<dbReference type="EMBL" id="KN837444">
    <property type="protein sequence ID" value="KIJ24969.1"/>
    <property type="molecule type" value="Genomic_DNA"/>
</dbReference>
<accession>A0A0C9TT13</accession>
<feature type="compositionally biased region" description="Low complexity" evidence="1">
    <location>
        <begin position="214"/>
        <end position="231"/>
    </location>
</feature>
<evidence type="ECO:0000256" key="2">
    <source>
        <dbReference type="SAM" id="Phobius"/>
    </source>
</evidence>
<dbReference type="Proteomes" id="UP000054279">
    <property type="component" value="Unassembled WGS sequence"/>
</dbReference>
<proteinExistence type="predicted"/>
<name>A0A0C9TT13_SPHS4</name>
<organism evidence="3 4">
    <name type="scientific">Sphaerobolus stellatus (strain SS14)</name>
    <dbReference type="NCBI Taxonomy" id="990650"/>
    <lineage>
        <taxon>Eukaryota</taxon>
        <taxon>Fungi</taxon>
        <taxon>Dikarya</taxon>
        <taxon>Basidiomycota</taxon>
        <taxon>Agaricomycotina</taxon>
        <taxon>Agaricomycetes</taxon>
        <taxon>Phallomycetidae</taxon>
        <taxon>Geastrales</taxon>
        <taxon>Sphaerobolaceae</taxon>
        <taxon>Sphaerobolus</taxon>
    </lineage>
</organism>
<feature type="compositionally biased region" description="Polar residues" evidence="1">
    <location>
        <begin position="291"/>
        <end position="301"/>
    </location>
</feature>
<keyword evidence="4" id="KW-1185">Reference proteome</keyword>
<sequence length="313" mass="33784">MNATIITSPIAFLTSSTSIAIVKGSFSITSTTALITSQTSSRSSSATTSVIVSSIPSPKLGPSLHKGPSKVVLIAVIAGIALLTVMLAMILVLWRRCTTRSKHSNNGQDPSQNQFLSTSISTVQLLQENGADTRDLHWRLEGIERGSGIALHDDLLVNMAWDKKSEMQTPGQDTQAHWMEVLPFEDTEDSLIESESQPTLPPPSSSSLHHDQSIDSTGPSSSEPGSGWESQQEQHDDHTENVIPSPDNSETEQTRDPSNARHSQYSGRTGVTCTTLPQYDDYPPLPPYPPSRNNTVAQGQTVAPRKKGTEAVC</sequence>
<keyword evidence="2" id="KW-0812">Transmembrane</keyword>
<feature type="transmembrane region" description="Helical" evidence="2">
    <location>
        <begin position="71"/>
        <end position="94"/>
    </location>
</feature>
<evidence type="ECO:0000313" key="3">
    <source>
        <dbReference type="EMBL" id="KIJ24969.1"/>
    </source>
</evidence>
<evidence type="ECO:0000313" key="4">
    <source>
        <dbReference type="Proteomes" id="UP000054279"/>
    </source>
</evidence>